<sequence length="65" mass="7861">MKALRENKALQLTTILQDYQLDDEDYNGYYNYYSRLIYTLTDENTMDGHLDSLRDYLGSKENYQY</sequence>
<dbReference type="AlphaFoldDB" id="G5JZG0"/>
<evidence type="ECO:0000313" key="1">
    <source>
        <dbReference type="EMBL" id="EHI70706.1"/>
    </source>
</evidence>
<protein>
    <submittedName>
        <fullName evidence="1">Uncharacterized protein</fullName>
    </submittedName>
</protein>
<name>G5JZG0_9STRE</name>
<dbReference type="Proteomes" id="UP000003330">
    <property type="component" value="Unassembled WGS sequence"/>
</dbReference>
<keyword evidence="2" id="KW-1185">Reference proteome</keyword>
<comment type="caution">
    <text evidence="1">The sequence shown here is derived from an EMBL/GenBank/DDBJ whole genome shotgun (WGS) entry which is preliminary data.</text>
</comment>
<dbReference type="EMBL" id="AEUX02000001">
    <property type="protein sequence ID" value="EHI70706.1"/>
    <property type="molecule type" value="Genomic_DNA"/>
</dbReference>
<proteinExistence type="predicted"/>
<gene>
    <name evidence="1" type="ORF">STRIC_0671</name>
</gene>
<evidence type="ECO:0000313" key="2">
    <source>
        <dbReference type="Proteomes" id="UP000003330"/>
    </source>
</evidence>
<accession>G5JZG0</accession>
<reference evidence="1 2" key="1">
    <citation type="journal article" date="2014" name="Int. J. Syst. Evol. Microbiol.">
        <title>Phylogenomics and the dynamic genome evolution of the genus Streptococcus.</title>
        <authorList>
            <consortium name="The Broad Institute Genome Sequencing Platform"/>
            <person name="Richards V.P."/>
            <person name="Palmer S.R."/>
            <person name="Pavinski Bitar P.D."/>
            <person name="Qin X."/>
            <person name="Weinstock G.M."/>
            <person name="Highlander S.K."/>
            <person name="Town C.D."/>
            <person name="Burne R.A."/>
            <person name="Stanhope M.J."/>
        </authorList>
    </citation>
    <scope>NUCLEOTIDE SEQUENCE [LARGE SCALE GENOMIC DNA]</scope>
    <source>
        <strain evidence="1 2">707-05</strain>
    </source>
</reference>
<organism evidence="1 2">
    <name type="scientific">Streptococcus ictaluri 707-05</name>
    <dbReference type="NCBI Taxonomy" id="764299"/>
    <lineage>
        <taxon>Bacteria</taxon>
        <taxon>Bacillati</taxon>
        <taxon>Bacillota</taxon>
        <taxon>Bacilli</taxon>
        <taxon>Lactobacillales</taxon>
        <taxon>Streptococcaceae</taxon>
        <taxon>Streptococcus</taxon>
    </lineage>
</organism>